<evidence type="ECO:0000256" key="1">
    <source>
        <dbReference type="SAM" id="MobiDB-lite"/>
    </source>
</evidence>
<feature type="region of interest" description="Disordered" evidence="1">
    <location>
        <begin position="2697"/>
        <end position="2719"/>
    </location>
</feature>
<dbReference type="EMBL" id="SDRB02011290">
    <property type="protein sequence ID" value="THG01935.1"/>
    <property type="molecule type" value="Genomic_DNA"/>
</dbReference>
<evidence type="ECO:0000313" key="4">
    <source>
        <dbReference type="Proteomes" id="UP000306102"/>
    </source>
</evidence>
<dbReference type="PANTHER" id="PTHR13650">
    <property type="entry name" value="SPATACSIN"/>
    <property type="match status" value="1"/>
</dbReference>
<dbReference type="PANTHER" id="PTHR13650:SF0">
    <property type="entry name" value="SPATACSIN"/>
    <property type="match status" value="1"/>
</dbReference>
<keyword evidence="4" id="KW-1185">Reference proteome</keyword>
<comment type="caution">
    <text evidence="3">The sequence shown here is derived from an EMBL/GenBank/DDBJ whole genome shotgun (WGS) entry which is preliminary data.</text>
</comment>
<dbReference type="Pfam" id="PF14649">
    <property type="entry name" value="Spatacsin_C"/>
    <property type="match status" value="1"/>
</dbReference>
<feature type="domain" description="Spatacsin C-terminal" evidence="2">
    <location>
        <begin position="3140"/>
        <end position="3431"/>
    </location>
</feature>
<evidence type="ECO:0000259" key="2">
    <source>
        <dbReference type="Pfam" id="PF14649"/>
    </source>
</evidence>
<dbReference type="GO" id="GO:0005737">
    <property type="term" value="C:cytoplasm"/>
    <property type="evidence" value="ECO:0007669"/>
    <property type="project" value="TreeGrafter"/>
</dbReference>
<dbReference type="InterPro" id="IPR028103">
    <property type="entry name" value="Spatacsin"/>
</dbReference>
<organism evidence="3 4">
    <name type="scientific">Camellia sinensis var. sinensis</name>
    <name type="common">China tea</name>
    <dbReference type="NCBI Taxonomy" id="542762"/>
    <lineage>
        <taxon>Eukaryota</taxon>
        <taxon>Viridiplantae</taxon>
        <taxon>Streptophyta</taxon>
        <taxon>Embryophyta</taxon>
        <taxon>Tracheophyta</taxon>
        <taxon>Spermatophyta</taxon>
        <taxon>Magnoliopsida</taxon>
        <taxon>eudicotyledons</taxon>
        <taxon>Gunneridae</taxon>
        <taxon>Pentapetalae</taxon>
        <taxon>asterids</taxon>
        <taxon>Ericales</taxon>
        <taxon>Theaceae</taxon>
        <taxon>Camellia</taxon>
    </lineage>
</organism>
<evidence type="ECO:0000313" key="3">
    <source>
        <dbReference type="EMBL" id="THG01935.1"/>
    </source>
</evidence>
<name>A0A4S4DGT9_CAMSN</name>
<accession>A0A4S4DGT9</accession>
<gene>
    <name evidence="3" type="ORF">TEA_006089</name>
</gene>
<proteinExistence type="predicted"/>
<reference evidence="3 4" key="1">
    <citation type="journal article" date="2018" name="Proc. Natl. Acad. Sci. U.S.A.">
        <title>Draft genome sequence of Camellia sinensis var. sinensis provides insights into the evolution of the tea genome and tea quality.</title>
        <authorList>
            <person name="Wei C."/>
            <person name="Yang H."/>
            <person name="Wang S."/>
            <person name="Zhao J."/>
            <person name="Liu C."/>
            <person name="Gao L."/>
            <person name="Xia E."/>
            <person name="Lu Y."/>
            <person name="Tai Y."/>
            <person name="She G."/>
            <person name="Sun J."/>
            <person name="Cao H."/>
            <person name="Tong W."/>
            <person name="Gao Q."/>
            <person name="Li Y."/>
            <person name="Deng W."/>
            <person name="Jiang X."/>
            <person name="Wang W."/>
            <person name="Chen Q."/>
            <person name="Zhang S."/>
            <person name="Li H."/>
            <person name="Wu J."/>
            <person name="Wang P."/>
            <person name="Li P."/>
            <person name="Shi C."/>
            <person name="Zheng F."/>
            <person name="Jian J."/>
            <person name="Huang B."/>
            <person name="Shan D."/>
            <person name="Shi M."/>
            <person name="Fang C."/>
            <person name="Yue Y."/>
            <person name="Li F."/>
            <person name="Li D."/>
            <person name="Wei S."/>
            <person name="Han B."/>
            <person name="Jiang C."/>
            <person name="Yin Y."/>
            <person name="Xia T."/>
            <person name="Zhang Z."/>
            <person name="Bennetzen J.L."/>
            <person name="Zhao S."/>
            <person name="Wan X."/>
        </authorList>
    </citation>
    <scope>NUCLEOTIDE SEQUENCE [LARGE SCALE GENOMIC DNA]</scope>
    <source>
        <strain evidence="4">cv. Shuchazao</strain>
        <tissue evidence="3">Leaf</tissue>
    </source>
</reference>
<dbReference type="STRING" id="542762.A0A4S4DGT9"/>
<sequence length="3522" mass="390697">MYVKDWAGLMGQSLPNMGRVWELKEMGRLVFEVEVEVEVVFWLVFSFTIEGITLTVVDDGGGGEGFRWPVVVDLRRVRRLRTSMDFNSGGEGPAILQLHKWGTSEVKLDLSEFREAFISPTRELLLLLSYHCEALLLPLVKGKSVDCKDPDSCSYESLQAPISLASCSPELAGPSRSDLGESISSTSESKKMVSDNDFSLGTNFARSNNYPFVCDVNSLAWGICGDTYNQHEEASFSELLFVCGNHGVTVHAFRRCRNSSEMTKSKKGGETGKGKWVEWGPTTALTHNKEAQDDSDLCCEAFGGVDDLTMANKIGEEGPNGLCMEAGDGELTSRAPKIWLRTFLTEVETLKSDGNVWTKYPEKPSFPSSAMVVSFRIFDGNSPFVNFLPDSTSVSHKNEGCNESITDQVHNSFTKSDLSSSSISLEPNVKSNFISCGMSSSYKCSKLFSSNSHHLIGFVLTLVDPVPFNSSGVYETNWSKILLVVAKLGSCGIQWVCSVKLDESVDRGLAADWTDFGFSDNFLICLNAAGKIFFYGAITGEYIAHVDILQICGLHHQLIPEEQEKLFNEGDVAPRSVDILNNPDGGVKNKPSCQTGGLFGKRMFKRLLIASHTSVLAVIDEYGVIYVIPAGDYMPAKYHSFEKQLPHFQHLGHGILVGWEIGGADISHQSAFSNITGSHKANMSSLRIESSSFRDYVNSTELPGIQDSYQKKKRVPSESYMSGFSAASLIIDNKFSSDELPSCLVREIFLPTEKFNQDEHVYFSPFGVTRLIKKHRKEKRDCQIVHSHLYVDSAVNDDRCINIQGWEAFVGEAVGCTFQGCLYLVTEGGVSVVLPSVSVSSNFLPVEAIGYLQSSISMGAGHQFVNLFGVNVLKQPWSPWKVEILDRALLYEGPEEADQLCFENGWDLKISRIRRLQLALNYLKFEEIENSLEMLVGVNLAEEGVLRLLFAAVYLMSHKVGNDNEVSAASRLLALATCFATKMIRKYGLMQHRKDPFVLQGSRGVENSSLVSVVPNEKHNAMGNLRRLREMAHFLEIIRNLQCRLSAKVKRPGQGSVDGVGKLSLVDSNLSQDNLEFSIHPTGALSLETSNQHELSIAKSDVDLNNAEKLALIHMESFNSKAYSDSATGVSVLLSEGKALGRNFFPVENPKDMIARWEIDNLDLKTIVKDALLSGRLPLAVLQLHLHRMTDLVIDKEPHDTFTEVRDVGRAIAYDLFLEGEIELAVATLHKLGEDIDTSLKQLAFGTVRRSLRMQIAEEMKKYGYLGPYEWKILERISLIERAYPCSSFWRTFNHRQNEFMRVSSIDSEGEVNLCLSHSHFSKDLIIKCGEIDGVVLGAWENVNEHSVVPVSDEDNSHAAYWAAAAIWFDAWDQKTIDRFPELLTLLQIMLDQPFCMDVDVLWESRLEYHICHNDWVEVSKLLDMIPSSSSSDGVLQISLDGLQSVSPGCSTESPDYRNYICPLEDLDSVCMDVPDVRIFMFSANNMCSLWLRTLMEQQLATKFIFLKEFWEGTAEIVPLLAQSGFISSRHKASFLDEFGESPSGMNLPNTSEASHLSTIGALHKLIVHHSVQYNLPNLLDLYLDQHKLALDKDSLSGLLRSARDSQWAKWLLLSRVKGLEYDSSFCNARSITSRNLVPGNNLSLLEIDDIVRTVDDIAEEGEMAALATLMYAPVPIQDCLSSGTVNRHSSSSAQCTLENLRPALQHFPPTLWRTLVAACFGQDSTCNFLGPKTKNMFENSDLSDYLNWRENIFLSTGRDTSLLQMLPCWFSKAVRRLIQLYVQGPLGWQSLAGVPAGEFPLRDIDFFVNADEHAEISAISWEAAIQKHVEELYASSLEESGLGLEHHLHRGRALAAFNHLLGVRVQKLKLENTHRGQSGTSVHGQTNVQADVQTLLTPIAQSEESLLSSVGSNPVALLAMAFGKSTDECDNKTMVVPLAIMHFGDSVLVASCAFLLELCGLSASMLRIDIAALRRISSFYKPSDYSDHYRQLSPKGSAFHSVSHEDDITDSLARALADDYLHRDSPGVIKKTGNLNAVTNRQPSRALMLVLQHLEKVSLPLLFDGKTCGSWLLSGNGDGAELRSQQKIASQHWNLVTVFCQMHQISLSTKYLALLARDNDWVGFLSEAQVGRYPFETVIQVGSKEFSDSRLRIHIVTVLKGMQSRKKASPSSISDSTEKGSETSFFDENTYIPVELFGILADCEKQKNPGKALLLKAKDMCWSILAMIASCFADVSPLSCLTVWLEITAARLPSAFPDETMETSSIKVNDIASQIANNVAAAVEATNSLPASARALSFHYNRRNLKRRRLMEPVPMDSMSMDPLASTASDVCVTGSANKIAAQGIIIEEESKNQAEEHIKVSSDSGEVPVSLSKMVVVLCEQHLFLPLLRAFEIFLPSCSLLPFIRALQAFSQMRLSEASAHLGSFSARIKEEPAHIQTNLAKGQIGTSWISSTAVKAADAMLSTCPSPYEKRCLFQLLSATDFGDGGSAATNYRRLYWKINLAEPSLRIDDGLHLGNETLDDASLLTALEKNGHWEQARNWARQLEASGGPWKSAVHHVTETQAGLFFLKHAEVVEKDLPSRELHEMLLLSLQWLSGMITQSTPVYPLHLLREIETRVWLLAVESEAQVKSEGDFTLASSIREPGTGKSSNIIDRTASIITKMDNHINAMRTKTSERNDARENNQTHHKISQVVDSSFSTSMGGNAKAKRRAKGLAPSRRPLMDTTEKIIDSEDGVAALYFRNDLHLQDENFRIESSFSRWEERVGPEELERAVLSLLEFGQITAAKQLQNKLSPAHIPPEFVLVDAALKLAVISTPCNKVSISMLDEEVRSIIQSYNILIDHHVVEPLEVLESLTTIFMEGSGRGLCKRIIAVVKAANVLGLSFSEAFDKQPIELLQLLSLKAQDSFEEANLLVQTHSMPAASIAQVLAESFLKNIASVNGRPRGGLSGAFRKMRFPAHLVPIIRHQNLYHETVLCRNVKPRGLYHRSAKVVIDQGRQALSIPTTIGGECLGCGSLAEPRAAMSDLKHALVVGLRWRAMFASLDQHSSTLEGSTWRLLVGSLVISRESPGWAMVAVLHGQINQHKQLGLDQLKQGGLLAAHRGGYMDSQKEEGPAPLLWRFSDFLKWAELCSSEPEIGHALMRLVITSQEIPHACEVELLILSHHFYKLSACLDGVDVLVALAATRVEAYVSEGDFPCLARLITGVGNFHALNFILGILIENGQLDLLLQKFSAAADTNTGTAEAVRGFRMAVLTTLKQFNPNDLDAFAMVYNHFDMKHETASLLESRAEQSSQQWFLRYDKDQNEDLLDSMRYFIEAAAVHSSIDAGNKTHAACARASLVSLQIRMPDFQWLNLSETNARRALVEQSRFQEALIVAEAYDLNQPSEWALVLWNQMLKPELTEQFVAEFVAVLPLHPSMLADLARFYRAEVAARGDQSQFSVWLTGGGLPAEWAKYLWRSFRCLLKRTRDLRLRLQLATVATGFSDVIDACTKALDRVPDNAGPLVLRKGHGGAYLPLM</sequence>
<protein>
    <recommendedName>
        <fullName evidence="2">Spatacsin C-terminal domain-containing protein</fullName>
    </recommendedName>
</protein>
<dbReference type="InterPro" id="IPR028107">
    <property type="entry name" value="Spatacsin_C_dom"/>
</dbReference>
<dbReference type="Proteomes" id="UP000306102">
    <property type="component" value="Unassembled WGS sequence"/>
</dbReference>